<dbReference type="EMBL" id="MFFU01000010">
    <property type="protein sequence ID" value="OGF19644.1"/>
    <property type="molecule type" value="Genomic_DNA"/>
</dbReference>
<dbReference type="AlphaFoldDB" id="A0A1F5RZ15"/>
<sequence>MNNEDIIKKFLLFFREKHTDDAIEVVGIIGFGSRFHRAKASPASDLDVYVVIKNIGKRYRGMTKVERVAVDYFVNPIERLRLDWNNFKMKTVPYRTIAYLLRDGSIIQDTDDRALQSLQQEVRAFLEQEEKEGIMTEAATVTAKYFISDYLKDLDDCWHKKDMFAWHYTMNSLLQYIVEIFCRFHRIALVKHKYQKKKIERKDSRFIELYEAVARAESLQQRHEAVNTLSRYCVERMGGPLPEEWELESEL</sequence>
<dbReference type="Proteomes" id="UP000177691">
    <property type="component" value="Unassembled WGS sequence"/>
</dbReference>
<reference evidence="1 2" key="1">
    <citation type="journal article" date="2016" name="Nat. Commun.">
        <title>Thousands of microbial genomes shed light on interconnected biogeochemical processes in an aquifer system.</title>
        <authorList>
            <person name="Anantharaman K."/>
            <person name="Brown C.T."/>
            <person name="Hug L.A."/>
            <person name="Sharon I."/>
            <person name="Castelle C.J."/>
            <person name="Probst A.J."/>
            <person name="Thomas B.C."/>
            <person name="Singh A."/>
            <person name="Wilkins M.J."/>
            <person name="Karaoz U."/>
            <person name="Brodie E.L."/>
            <person name="Williams K.H."/>
            <person name="Hubbard S.S."/>
            <person name="Banfield J.F."/>
        </authorList>
    </citation>
    <scope>NUCLEOTIDE SEQUENCE [LARGE SCALE GENOMIC DNA]</scope>
</reference>
<organism evidence="1 2">
    <name type="scientific">Candidatus Falkowbacteria bacterium RIFCSPHIGHO2_02_FULL_45_15</name>
    <dbReference type="NCBI Taxonomy" id="1797987"/>
    <lineage>
        <taxon>Bacteria</taxon>
        <taxon>Candidatus Falkowiibacteriota</taxon>
    </lineage>
</organism>
<comment type="caution">
    <text evidence="1">The sequence shown here is derived from an EMBL/GenBank/DDBJ whole genome shotgun (WGS) entry which is preliminary data.</text>
</comment>
<protein>
    <recommendedName>
        <fullName evidence="3">Polymerase nucleotidyl transferase domain-containing protein</fullName>
    </recommendedName>
</protein>
<gene>
    <name evidence="1" type="ORF">A3D54_00170</name>
</gene>
<dbReference type="InterPro" id="IPR043519">
    <property type="entry name" value="NT_sf"/>
</dbReference>
<dbReference type="Gene3D" id="3.30.460.10">
    <property type="entry name" value="Beta Polymerase, domain 2"/>
    <property type="match status" value="1"/>
</dbReference>
<accession>A0A1F5RZ15</accession>
<evidence type="ECO:0000313" key="2">
    <source>
        <dbReference type="Proteomes" id="UP000177691"/>
    </source>
</evidence>
<evidence type="ECO:0008006" key="3">
    <source>
        <dbReference type="Google" id="ProtNLM"/>
    </source>
</evidence>
<name>A0A1F5RZ15_9BACT</name>
<evidence type="ECO:0000313" key="1">
    <source>
        <dbReference type="EMBL" id="OGF19644.1"/>
    </source>
</evidence>
<proteinExistence type="predicted"/>